<evidence type="ECO:0000256" key="9">
    <source>
        <dbReference type="ARBA" id="ARBA00023098"/>
    </source>
</evidence>
<evidence type="ECO:0000256" key="2">
    <source>
        <dbReference type="ARBA" id="ARBA00009295"/>
    </source>
</evidence>
<evidence type="ECO:0000256" key="13">
    <source>
        <dbReference type="SAM" id="Phobius"/>
    </source>
</evidence>
<dbReference type="InterPro" id="IPR005804">
    <property type="entry name" value="FA_desaturase_dom"/>
</dbReference>
<dbReference type="InterPro" id="IPR015876">
    <property type="entry name" value="Acyl-CoA_DS"/>
</dbReference>
<dbReference type="EMBL" id="JAPWTJ010000302">
    <property type="protein sequence ID" value="KAJ8979942.1"/>
    <property type="molecule type" value="Genomic_DNA"/>
</dbReference>
<keyword evidence="16" id="KW-1185">Reference proteome</keyword>
<keyword evidence="4 12" id="KW-0812">Transmembrane</keyword>
<evidence type="ECO:0000256" key="5">
    <source>
        <dbReference type="ARBA" id="ARBA00022832"/>
    </source>
</evidence>
<comment type="caution">
    <text evidence="15">The sequence shown here is derived from an EMBL/GenBank/DDBJ whole genome shotgun (WGS) entry which is preliminary data.</text>
</comment>
<sequence>MRELLNCVDVYPFGQFCALGVTAGAHRLWSHRSYKANLPLRIFLSILFASCKQHDIYEWVRDHRVHHKYSDTYADPHSIKRGFFFSHIGWMVTKKPKEVHTKFEKLDLSDLENDPVVRFQKKYFNIWSTFWCYIVPTFIPWYFWNEDPWISFCAVAVARQGLILHYAWSVNSIAHRYGNKPYDRNICPTDDKIYAILALGEGWHNYHHAFPWDYRSSEIGGFKYNMTTSFIDLMGKIGWASHFKMATTEAVKKRAESKGDGSRIQYVGLINGS</sequence>
<comment type="cofactor">
    <cofactor evidence="12">
        <name>Fe(2+)</name>
        <dbReference type="ChEBI" id="CHEBI:29033"/>
    </cofactor>
</comment>
<evidence type="ECO:0000256" key="10">
    <source>
        <dbReference type="ARBA" id="ARBA00023136"/>
    </source>
</evidence>
<accession>A0ABQ9JRD5</accession>
<dbReference type="Pfam" id="PF00487">
    <property type="entry name" value="FA_desaturase"/>
    <property type="match status" value="1"/>
</dbReference>
<feature type="domain" description="Fatty acid desaturase" evidence="14">
    <location>
        <begin position="14"/>
        <end position="211"/>
    </location>
</feature>
<evidence type="ECO:0000313" key="15">
    <source>
        <dbReference type="EMBL" id="KAJ8979942.1"/>
    </source>
</evidence>
<keyword evidence="6 13" id="KW-1133">Transmembrane helix</keyword>
<keyword evidence="3 12" id="KW-0444">Lipid biosynthesis</keyword>
<dbReference type="CDD" id="cd03505">
    <property type="entry name" value="Delta9-FADS-like"/>
    <property type="match status" value="1"/>
</dbReference>
<gene>
    <name evidence="15" type="ORF">NQ317_003684</name>
</gene>
<evidence type="ECO:0000313" key="16">
    <source>
        <dbReference type="Proteomes" id="UP001162164"/>
    </source>
</evidence>
<evidence type="ECO:0000256" key="12">
    <source>
        <dbReference type="RuleBase" id="RU000581"/>
    </source>
</evidence>
<dbReference type="PANTHER" id="PTHR11351">
    <property type="entry name" value="ACYL-COA DESATURASE"/>
    <property type="match status" value="1"/>
</dbReference>
<proteinExistence type="inferred from homology"/>
<dbReference type="PANTHER" id="PTHR11351:SF98">
    <property type="entry name" value="RE43130P"/>
    <property type="match status" value="1"/>
</dbReference>
<dbReference type="Proteomes" id="UP001162164">
    <property type="component" value="Unassembled WGS sequence"/>
</dbReference>
<organism evidence="15 16">
    <name type="scientific">Molorchus minor</name>
    <dbReference type="NCBI Taxonomy" id="1323400"/>
    <lineage>
        <taxon>Eukaryota</taxon>
        <taxon>Metazoa</taxon>
        <taxon>Ecdysozoa</taxon>
        <taxon>Arthropoda</taxon>
        <taxon>Hexapoda</taxon>
        <taxon>Insecta</taxon>
        <taxon>Pterygota</taxon>
        <taxon>Neoptera</taxon>
        <taxon>Endopterygota</taxon>
        <taxon>Coleoptera</taxon>
        <taxon>Polyphaga</taxon>
        <taxon>Cucujiformia</taxon>
        <taxon>Chrysomeloidea</taxon>
        <taxon>Cerambycidae</taxon>
        <taxon>Lamiinae</taxon>
        <taxon>Monochamini</taxon>
        <taxon>Molorchus</taxon>
    </lineage>
</organism>
<evidence type="ECO:0000256" key="11">
    <source>
        <dbReference type="ARBA" id="ARBA00023160"/>
    </source>
</evidence>
<keyword evidence="8" id="KW-0408">Iron</keyword>
<feature type="transmembrane region" description="Helical" evidence="13">
    <location>
        <begin position="123"/>
        <end position="143"/>
    </location>
</feature>
<name>A0ABQ9JRD5_9CUCU</name>
<evidence type="ECO:0000256" key="8">
    <source>
        <dbReference type="ARBA" id="ARBA00023004"/>
    </source>
</evidence>
<dbReference type="PRINTS" id="PR00075">
    <property type="entry name" value="FACDDSATRASE"/>
</dbReference>
<keyword evidence="5" id="KW-0276">Fatty acid metabolism</keyword>
<keyword evidence="9" id="KW-0443">Lipid metabolism</keyword>
<evidence type="ECO:0000259" key="14">
    <source>
        <dbReference type="Pfam" id="PF00487"/>
    </source>
</evidence>
<reference evidence="15" key="1">
    <citation type="journal article" date="2023" name="Insect Mol. Biol.">
        <title>Genome sequencing provides insights into the evolution of gene families encoding plant cell wall-degrading enzymes in longhorned beetles.</title>
        <authorList>
            <person name="Shin N.R."/>
            <person name="Okamura Y."/>
            <person name="Kirsch R."/>
            <person name="Pauchet Y."/>
        </authorList>
    </citation>
    <scope>NUCLEOTIDE SEQUENCE</scope>
    <source>
        <strain evidence="15">MMC_N1</strain>
    </source>
</reference>
<protein>
    <recommendedName>
        <fullName evidence="14">Fatty acid desaturase domain-containing protein</fullName>
    </recommendedName>
</protein>
<keyword evidence="10 13" id="KW-0472">Membrane</keyword>
<evidence type="ECO:0000256" key="3">
    <source>
        <dbReference type="ARBA" id="ARBA00022516"/>
    </source>
</evidence>
<keyword evidence="11 12" id="KW-0275">Fatty acid biosynthesis</keyword>
<comment type="domain">
    <text evidence="12">The histidine box domains are involved in binding the catalytic metal ions.</text>
</comment>
<evidence type="ECO:0000256" key="6">
    <source>
        <dbReference type="ARBA" id="ARBA00022989"/>
    </source>
</evidence>
<comment type="subcellular location">
    <subcellularLocation>
        <location evidence="1">Membrane</location>
        <topology evidence="1">Multi-pass membrane protein</topology>
    </subcellularLocation>
</comment>
<evidence type="ECO:0000256" key="4">
    <source>
        <dbReference type="ARBA" id="ARBA00022692"/>
    </source>
</evidence>
<comment type="similarity">
    <text evidence="2 12">Belongs to the fatty acid desaturase type 1 family.</text>
</comment>
<evidence type="ECO:0000256" key="1">
    <source>
        <dbReference type="ARBA" id="ARBA00004141"/>
    </source>
</evidence>
<feature type="transmembrane region" description="Helical" evidence="13">
    <location>
        <begin position="149"/>
        <end position="168"/>
    </location>
</feature>
<keyword evidence="7 12" id="KW-0560">Oxidoreductase</keyword>
<evidence type="ECO:0000256" key="7">
    <source>
        <dbReference type="ARBA" id="ARBA00023002"/>
    </source>
</evidence>